<dbReference type="Gene3D" id="3.40.190.150">
    <property type="entry name" value="Bordetella uptake gene, domain 1"/>
    <property type="match status" value="1"/>
</dbReference>
<dbReference type="CDD" id="cd13578">
    <property type="entry name" value="PBP2_Bug27"/>
    <property type="match status" value="1"/>
</dbReference>
<dbReference type="PIRSF" id="PIRSF017082">
    <property type="entry name" value="YflP"/>
    <property type="match status" value="1"/>
</dbReference>
<evidence type="ECO:0000313" key="3">
    <source>
        <dbReference type="EMBL" id="MDA7416390.1"/>
    </source>
</evidence>
<dbReference type="SUPFAM" id="SSF53850">
    <property type="entry name" value="Periplasmic binding protein-like II"/>
    <property type="match status" value="1"/>
</dbReference>
<evidence type="ECO:0000256" key="1">
    <source>
        <dbReference type="ARBA" id="ARBA00006987"/>
    </source>
</evidence>
<proteinExistence type="inferred from homology"/>
<dbReference type="AlphaFoldDB" id="A0AAE3SZC1"/>
<feature type="compositionally biased region" description="Low complexity" evidence="2">
    <location>
        <begin position="18"/>
        <end position="28"/>
    </location>
</feature>
<dbReference type="Proteomes" id="UP001212602">
    <property type="component" value="Unassembled WGS sequence"/>
</dbReference>
<name>A0AAE3SZC1_9BURK</name>
<dbReference type="PANTHER" id="PTHR42928:SF5">
    <property type="entry name" value="BLR1237 PROTEIN"/>
    <property type="match status" value="1"/>
</dbReference>
<organism evidence="3 4">
    <name type="scientific">Xenophilus arseniciresistens</name>
    <dbReference type="NCBI Taxonomy" id="1283306"/>
    <lineage>
        <taxon>Bacteria</taxon>
        <taxon>Pseudomonadati</taxon>
        <taxon>Pseudomonadota</taxon>
        <taxon>Betaproteobacteria</taxon>
        <taxon>Burkholderiales</taxon>
        <taxon>Comamonadaceae</taxon>
        <taxon>Xenophilus</taxon>
    </lineage>
</organism>
<dbReference type="EMBL" id="JAQIPB010000002">
    <property type="protein sequence ID" value="MDA7416390.1"/>
    <property type="molecule type" value="Genomic_DNA"/>
</dbReference>
<feature type="region of interest" description="Disordered" evidence="2">
    <location>
        <begin position="1"/>
        <end position="29"/>
    </location>
</feature>
<dbReference type="Gene3D" id="3.40.190.10">
    <property type="entry name" value="Periplasmic binding protein-like II"/>
    <property type="match status" value="1"/>
</dbReference>
<comment type="similarity">
    <text evidence="1">Belongs to the UPF0065 (bug) family.</text>
</comment>
<dbReference type="InterPro" id="IPR042100">
    <property type="entry name" value="Bug_dom1"/>
</dbReference>
<feature type="compositionally biased region" description="Polar residues" evidence="2">
    <location>
        <begin position="1"/>
        <end position="17"/>
    </location>
</feature>
<evidence type="ECO:0000256" key="2">
    <source>
        <dbReference type="SAM" id="MobiDB-lite"/>
    </source>
</evidence>
<comment type="caution">
    <text evidence="3">The sequence shown here is derived from an EMBL/GenBank/DDBJ whole genome shotgun (WGS) entry which is preliminary data.</text>
</comment>
<reference evidence="3" key="1">
    <citation type="submission" date="2023-01" db="EMBL/GenBank/DDBJ databases">
        <title>Xenophilus mangrovi sp. nov., isolated from soil of Mangrove nature reserve.</title>
        <authorList>
            <person name="Xu S."/>
            <person name="Liu Z."/>
            <person name="Xu Y."/>
        </authorList>
    </citation>
    <scope>NUCLEOTIDE SEQUENCE</scope>
    <source>
        <strain evidence="3">YW8</strain>
    </source>
</reference>
<keyword evidence="4" id="KW-1185">Reference proteome</keyword>
<accession>A0AAE3SZC1</accession>
<sequence length="353" mass="36975">MNPSTRNASTTLATADTQPSAQPASPSSMKRRTFAGWMAASACLGASPSMAAAYPARAVRVVVAWPGGGLVDIPARLAAEHLQKTMGQPFVIDNKAGAGGNLGADLVAKAPPDGHTLLVTTSAIAINHAVGMRMPFDLFKDFEPVASLARAPLILVTHTDSGIQSVEGLIRTARVRQRQGQLSYASAGNGSPGHLAGEWFKAAAKVEAVHVPYKGAPPAMVDQVAGRVDYHFANAAVALPQIQAGKLRALAVATGKRLALLPEVPTMIESGLQNFDADQWIGMLAPRATPRAVVEALAAEIRRGLAGGAVEANFARSGLTVATTQDPKRFAQEIRADALRWERVVQHAGIKVE</sequence>
<evidence type="ECO:0000313" key="4">
    <source>
        <dbReference type="Proteomes" id="UP001212602"/>
    </source>
</evidence>
<protein>
    <submittedName>
        <fullName evidence="3">Tripartite tricarboxylate transporter substrate binding protein</fullName>
    </submittedName>
</protein>
<dbReference type="InterPro" id="IPR005064">
    <property type="entry name" value="BUG"/>
</dbReference>
<dbReference type="Pfam" id="PF03401">
    <property type="entry name" value="TctC"/>
    <property type="match status" value="1"/>
</dbReference>
<dbReference type="RefSeq" id="WP_271427610.1">
    <property type="nucleotide sequence ID" value="NZ_JAQIPB010000002.1"/>
</dbReference>
<gene>
    <name evidence="3" type="ORF">PGB34_08430</name>
</gene>
<dbReference type="PANTHER" id="PTHR42928">
    <property type="entry name" value="TRICARBOXYLATE-BINDING PROTEIN"/>
    <property type="match status" value="1"/>
</dbReference>